<proteinExistence type="predicted"/>
<keyword evidence="2" id="KW-1185">Reference proteome</keyword>
<dbReference type="Proteomes" id="UP000004881">
    <property type="component" value="Unassembled WGS sequence"/>
</dbReference>
<sequence>MAAVRSGPVFAHRHSGHTAADAAVETTLRGPRPGACDHPTTGVLMTAVPDLITTPFRWLAALRHARVFHPDGLLCGGRAALSADHPLPFRSGPVSVRVSKGIGTPGGLPDIVGLAIRFPSTDHGAVGGGGVSSSTNATGAWDLLLAGPAPFAGRVPVPLPTTHWATAVSSLTPYRYDGELYWIRARILEPSESSGLSIEDLAARLRRNQPIVIVLEAGVGRFVPVVRIELDHVLTGLDVDFDPILHRPVGVEFAPSWLGDLRRRAYRDSRAGRHSVDS</sequence>
<comment type="caution">
    <text evidence="1">The sequence shown here is derived from an EMBL/GenBank/DDBJ whole genome shotgun (WGS) entry which is preliminary data.</text>
</comment>
<evidence type="ECO:0000313" key="1">
    <source>
        <dbReference type="EMBL" id="GAB43134.1"/>
    </source>
</evidence>
<dbReference type="SUPFAM" id="SSF56634">
    <property type="entry name" value="Heme-dependent catalase-like"/>
    <property type="match status" value="1"/>
</dbReference>
<evidence type="ECO:0008006" key="3">
    <source>
        <dbReference type="Google" id="ProtNLM"/>
    </source>
</evidence>
<evidence type="ECO:0000313" key="2">
    <source>
        <dbReference type="Proteomes" id="UP000004881"/>
    </source>
</evidence>
<reference evidence="1 2" key="1">
    <citation type="submission" date="2012-02" db="EMBL/GenBank/DDBJ databases">
        <title>Whole genome shotgun sequence of Gordonia terrae NBRC 100016.</title>
        <authorList>
            <person name="Takarada H."/>
            <person name="Hosoyama A."/>
            <person name="Tsuchikane K."/>
            <person name="Katsumata H."/>
            <person name="Yamazaki S."/>
            <person name="Fujita N."/>
        </authorList>
    </citation>
    <scope>NUCLEOTIDE SEQUENCE [LARGE SCALE GENOMIC DNA]</scope>
    <source>
        <strain evidence="1 2">NBRC 100016</strain>
    </source>
</reference>
<dbReference type="InterPro" id="IPR020835">
    <property type="entry name" value="Catalase_sf"/>
</dbReference>
<accession>A0ABQ0HB68</accession>
<gene>
    <name evidence="1" type="ORF">GOTRE_038_00370</name>
</gene>
<dbReference type="EMBL" id="BAFD01000038">
    <property type="protein sequence ID" value="GAB43134.1"/>
    <property type="molecule type" value="Genomic_DNA"/>
</dbReference>
<name>A0ABQ0HB68_9ACTN</name>
<protein>
    <recommendedName>
        <fullName evidence="3">Phosphodiesterase</fullName>
    </recommendedName>
</protein>
<organism evidence="1 2">
    <name type="scientific">Gordonia terrae NBRC 100016</name>
    <dbReference type="NCBI Taxonomy" id="1089454"/>
    <lineage>
        <taxon>Bacteria</taxon>
        <taxon>Bacillati</taxon>
        <taxon>Actinomycetota</taxon>
        <taxon>Actinomycetes</taxon>
        <taxon>Mycobacteriales</taxon>
        <taxon>Gordoniaceae</taxon>
        <taxon>Gordonia</taxon>
    </lineage>
</organism>